<dbReference type="CDD" id="cd03784">
    <property type="entry name" value="GT1_Gtf-like"/>
    <property type="match status" value="1"/>
</dbReference>
<keyword evidence="6" id="KW-1185">Reference proteome</keyword>
<dbReference type="InterPro" id="IPR002213">
    <property type="entry name" value="UDP_glucos_trans"/>
</dbReference>
<dbReference type="Proteomes" id="UP000694251">
    <property type="component" value="Chromosome 6"/>
</dbReference>
<evidence type="ECO:0000256" key="3">
    <source>
        <dbReference type="ARBA" id="ARBA00022679"/>
    </source>
</evidence>
<dbReference type="PANTHER" id="PTHR11926:SF928">
    <property type="entry name" value="UDP-GLYCOSYLTRANSFERASE 85A4"/>
    <property type="match status" value="1"/>
</dbReference>
<comment type="caution">
    <text evidence="5">The sequence shown here is derived from an EMBL/GenBank/DDBJ whole genome shotgun (WGS) entry which is preliminary data.</text>
</comment>
<organism evidence="5 6">
    <name type="scientific">Arabidopsis suecica</name>
    <name type="common">Swedish thale-cress</name>
    <name type="synonym">Cardaminopsis suecica</name>
    <dbReference type="NCBI Taxonomy" id="45249"/>
    <lineage>
        <taxon>Eukaryota</taxon>
        <taxon>Viridiplantae</taxon>
        <taxon>Streptophyta</taxon>
        <taxon>Embryophyta</taxon>
        <taxon>Tracheophyta</taxon>
        <taxon>Spermatophyta</taxon>
        <taxon>Magnoliopsida</taxon>
        <taxon>eudicotyledons</taxon>
        <taxon>Gunneridae</taxon>
        <taxon>Pentapetalae</taxon>
        <taxon>rosids</taxon>
        <taxon>malvids</taxon>
        <taxon>Brassicales</taxon>
        <taxon>Brassicaceae</taxon>
        <taxon>Camelineae</taxon>
        <taxon>Arabidopsis</taxon>
    </lineage>
</organism>
<keyword evidence="3 4" id="KW-0808">Transferase</keyword>
<dbReference type="OrthoDB" id="1086006at2759"/>
<dbReference type="GO" id="GO:0080043">
    <property type="term" value="F:quercetin 3-O-glucosyltransferase activity"/>
    <property type="evidence" value="ECO:0007669"/>
    <property type="project" value="TreeGrafter"/>
</dbReference>
<accession>A0A8T2CEK9</accession>
<dbReference type="GO" id="GO:0080044">
    <property type="term" value="F:quercetin 7-O-glucosyltransferase activity"/>
    <property type="evidence" value="ECO:0007669"/>
    <property type="project" value="TreeGrafter"/>
</dbReference>
<dbReference type="PROSITE" id="PS00375">
    <property type="entry name" value="UDPGT"/>
    <property type="match status" value="1"/>
</dbReference>
<gene>
    <name evidence="5" type="ORF">ISN44_As06g022270</name>
</gene>
<dbReference type="EMBL" id="JAEFBJ010000006">
    <property type="protein sequence ID" value="KAG7597917.1"/>
    <property type="molecule type" value="Genomic_DNA"/>
</dbReference>
<evidence type="ECO:0000256" key="1">
    <source>
        <dbReference type="ARBA" id="ARBA00009995"/>
    </source>
</evidence>
<evidence type="ECO:0000256" key="4">
    <source>
        <dbReference type="RuleBase" id="RU003718"/>
    </source>
</evidence>
<protein>
    <submittedName>
        <fullName evidence="5">UDP-glucuronosyl/UDP-glucosyltransferase</fullName>
    </submittedName>
</protein>
<sequence>MVDGDDSILPAEFLLETENRGMLIRGWCSQEKVLSHPAIGGFLTHCGWNSTLESLFAGVPMICWPFFADQLTNRKFCCDDWGIGIEIGEEVKRERVEVRVVWSESASNRRENGGLSLG</sequence>
<evidence type="ECO:0000313" key="6">
    <source>
        <dbReference type="Proteomes" id="UP000694251"/>
    </source>
</evidence>
<dbReference type="Pfam" id="PF00201">
    <property type="entry name" value="UDPGT"/>
    <property type="match status" value="1"/>
</dbReference>
<reference evidence="5 6" key="1">
    <citation type="submission" date="2020-12" db="EMBL/GenBank/DDBJ databases">
        <title>Concerted genomic and epigenomic changes stabilize Arabidopsis allopolyploids.</title>
        <authorList>
            <person name="Chen Z."/>
        </authorList>
    </citation>
    <scope>NUCLEOTIDE SEQUENCE [LARGE SCALE GENOMIC DNA]</scope>
    <source>
        <strain evidence="5">As9502</strain>
        <tissue evidence="5">Leaf</tissue>
    </source>
</reference>
<name>A0A8T2CEK9_ARASU</name>
<keyword evidence="2 4" id="KW-0328">Glycosyltransferase</keyword>
<comment type="similarity">
    <text evidence="1 4">Belongs to the UDP-glycosyltransferase family.</text>
</comment>
<proteinExistence type="inferred from homology"/>
<dbReference type="PANTHER" id="PTHR11926">
    <property type="entry name" value="GLUCOSYL/GLUCURONOSYL TRANSFERASES"/>
    <property type="match status" value="1"/>
</dbReference>
<dbReference type="InterPro" id="IPR035595">
    <property type="entry name" value="UDP_glycos_trans_CS"/>
</dbReference>
<evidence type="ECO:0000313" key="5">
    <source>
        <dbReference type="EMBL" id="KAG7597917.1"/>
    </source>
</evidence>
<evidence type="ECO:0000256" key="2">
    <source>
        <dbReference type="ARBA" id="ARBA00022676"/>
    </source>
</evidence>
<dbReference type="AlphaFoldDB" id="A0A8T2CEK9"/>